<dbReference type="Pfam" id="PF00646">
    <property type="entry name" value="F-box"/>
    <property type="match status" value="1"/>
</dbReference>
<reference evidence="3 4" key="1">
    <citation type="submission" date="2024-01" db="EMBL/GenBank/DDBJ databases">
        <title>A draft genome for a cacao thread blight-causing isolate of Paramarasmius palmivorus.</title>
        <authorList>
            <person name="Baruah I.K."/>
            <person name="Bukari Y."/>
            <person name="Amoako-Attah I."/>
            <person name="Meinhardt L.W."/>
            <person name="Bailey B.A."/>
            <person name="Cohen S.P."/>
        </authorList>
    </citation>
    <scope>NUCLEOTIDE SEQUENCE [LARGE SCALE GENOMIC DNA]</scope>
    <source>
        <strain evidence="3 4">GH-12</strain>
    </source>
</reference>
<feature type="domain" description="F-box" evidence="2">
    <location>
        <begin position="4"/>
        <end position="50"/>
    </location>
</feature>
<accession>A0AAW0BJF4</accession>
<feature type="region of interest" description="Disordered" evidence="1">
    <location>
        <begin position="424"/>
        <end position="497"/>
    </location>
</feature>
<evidence type="ECO:0000313" key="4">
    <source>
        <dbReference type="Proteomes" id="UP001383192"/>
    </source>
</evidence>
<name>A0AAW0BJF4_9AGAR</name>
<feature type="region of interest" description="Disordered" evidence="1">
    <location>
        <begin position="307"/>
        <end position="344"/>
    </location>
</feature>
<dbReference type="SUPFAM" id="SSF81383">
    <property type="entry name" value="F-box domain"/>
    <property type="match status" value="1"/>
</dbReference>
<dbReference type="Proteomes" id="UP001383192">
    <property type="component" value="Unassembled WGS sequence"/>
</dbReference>
<dbReference type="InterPro" id="IPR036047">
    <property type="entry name" value="F-box-like_dom_sf"/>
</dbReference>
<dbReference type="AlphaFoldDB" id="A0AAW0BJF4"/>
<proteinExistence type="predicted"/>
<protein>
    <recommendedName>
        <fullName evidence="2">F-box domain-containing protein</fullName>
    </recommendedName>
</protein>
<dbReference type="PROSITE" id="PS50181">
    <property type="entry name" value="FBOX"/>
    <property type="match status" value="1"/>
</dbReference>
<evidence type="ECO:0000313" key="3">
    <source>
        <dbReference type="EMBL" id="KAK7026025.1"/>
    </source>
</evidence>
<dbReference type="EMBL" id="JAYKXP010000108">
    <property type="protein sequence ID" value="KAK7026025.1"/>
    <property type="molecule type" value="Genomic_DNA"/>
</dbReference>
<dbReference type="SMART" id="SM00256">
    <property type="entry name" value="FBOX"/>
    <property type="match status" value="1"/>
</dbReference>
<gene>
    <name evidence="3" type="ORF">VNI00_015742</name>
</gene>
<evidence type="ECO:0000256" key="1">
    <source>
        <dbReference type="SAM" id="MobiDB-lite"/>
    </source>
</evidence>
<keyword evidence="4" id="KW-1185">Reference proteome</keyword>
<feature type="compositionally biased region" description="Polar residues" evidence="1">
    <location>
        <begin position="312"/>
        <end position="321"/>
    </location>
</feature>
<feature type="compositionally biased region" description="Low complexity" evidence="1">
    <location>
        <begin position="466"/>
        <end position="481"/>
    </location>
</feature>
<sequence>MTGATTLVNLPADVLIHLLSFLSVPEILIFRQTSKAMHDISRQSIVWINACKRDIISRSWPWTSNEHDRTQNFEKATRNAWRLGCRWTNHLVTAMIPQKQRRFATNTSTAISDVRFFDVIFGPTQTLQKMVLTVSKGIWSVLTLWSIGERESGEEANKLAEWSPKGALFTGLAINDDTKALERLAVSVAKDSGHETLLLSVTFAQGKWSLLPTHRIPTPHGASPLRPLNFFGCILALSDDISQTVILDWKTREMALLVEDADGEADATAAGNWKHNIPIQVLFTYRSITVVRARSVSLFPEPILSRPESRSSEVSATTVQNDPDVGEENSEERSDTPRLSPNAPSYIPLATHSFGWVDAVAVVPIVPTQTIRPVSGADEHLKVDPRHARDLRILVRAESDNPWRSDEGTLDMYLLEVNTEFVEAEETPLRDSVTSSGGARGRSPLALSAPSPRSHSHHDPFSIPESTSTSASPPRAPASAPYTFPPTHIGSLSSPRGSLRCTSVRLGPCGTAVWVSPPLLPHHEAAFGLGNAGLVVDEGAVHGASILHDEP</sequence>
<evidence type="ECO:0000259" key="2">
    <source>
        <dbReference type="PROSITE" id="PS50181"/>
    </source>
</evidence>
<dbReference type="InterPro" id="IPR001810">
    <property type="entry name" value="F-box_dom"/>
</dbReference>
<feature type="compositionally biased region" description="Low complexity" evidence="1">
    <location>
        <begin position="442"/>
        <end position="453"/>
    </location>
</feature>
<comment type="caution">
    <text evidence="3">The sequence shown here is derived from an EMBL/GenBank/DDBJ whole genome shotgun (WGS) entry which is preliminary data.</text>
</comment>
<dbReference type="Gene3D" id="1.20.1280.50">
    <property type="match status" value="1"/>
</dbReference>
<organism evidence="3 4">
    <name type="scientific">Paramarasmius palmivorus</name>
    <dbReference type="NCBI Taxonomy" id="297713"/>
    <lineage>
        <taxon>Eukaryota</taxon>
        <taxon>Fungi</taxon>
        <taxon>Dikarya</taxon>
        <taxon>Basidiomycota</taxon>
        <taxon>Agaricomycotina</taxon>
        <taxon>Agaricomycetes</taxon>
        <taxon>Agaricomycetidae</taxon>
        <taxon>Agaricales</taxon>
        <taxon>Marasmiineae</taxon>
        <taxon>Marasmiaceae</taxon>
        <taxon>Paramarasmius</taxon>
    </lineage>
</organism>